<proteinExistence type="predicted"/>
<accession>A0A1H2ETR3</accession>
<dbReference type="Proteomes" id="UP000199608">
    <property type="component" value="Unassembled WGS sequence"/>
</dbReference>
<evidence type="ECO:0000313" key="1">
    <source>
        <dbReference type="EMBL" id="SDT98464.1"/>
    </source>
</evidence>
<organism evidence="1 2">
    <name type="scientific">Desulfobacula phenolica</name>
    <dbReference type="NCBI Taxonomy" id="90732"/>
    <lineage>
        <taxon>Bacteria</taxon>
        <taxon>Pseudomonadati</taxon>
        <taxon>Thermodesulfobacteriota</taxon>
        <taxon>Desulfobacteria</taxon>
        <taxon>Desulfobacterales</taxon>
        <taxon>Desulfobacteraceae</taxon>
        <taxon>Desulfobacula</taxon>
    </lineage>
</organism>
<keyword evidence="2" id="KW-1185">Reference proteome</keyword>
<gene>
    <name evidence="1" type="ORF">SAMN04487931_103348</name>
</gene>
<dbReference type="RefSeq" id="WP_014957713.1">
    <property type="nucleotide sequence ID" value="NZ_FNLL01000003.1"/>
</dbReference>
<dbReference type="AlphaFoldDB" id="A0A1H2ETR3"/>
<dbReference type="EMBL" id="FNLL01000003">
    <property type="protein sequence ID" value="SDT98464.1"/>
    <property type="molecule type" value="Genomic_DNA"/>
</dbReference>
<name>A0A1H2ETR3_9BACT</name>
<protein>
    <submittedName>
        <fullName evidence="1">Uncharacterized protein</fullName>
    </submittedName>
</protein>
<evidence type="ECO:0000313" key="2">
    <source>
        <dbReference type="Proteomes" id="UP000199608"/>
    </source>
</evidence>
<sequence>MKKVKKDSLLKCGVWIKEQQGSITIGSLDKNDENIMTIPEKLNSKIIKFENDMIEALYGDKQK</sequence>
<reference evidence="2" key="1">
    <citation type="submission" date="2016-10" db="EMBL/GenBank/DDBJ databases">
        <authorList>
            <person name="Varghese N."/>
            <person name="Submissions S."/>
        </authorList>
    </citation>
    <scope>NUCLEOTIDE SEQUENCE [LARGE SCALE GENOMIC DNA]</scope>
    <source>
        <strain evidence="2">DSM 3384</strain>
    </source>
</reference>